<dbReference type="PROSITE" id="PS50072">
    <property type="entry name" value="CSA_PPIASE_2"/>
    <property type="match status" value="1"/>
</dbReference>
<feature type="compositionally biased region" description="Basic and acidic residues" evidence="1">
    <location>
        <begin position="1"/>
        <end position="26"/>
    </location>
</feature>
<keyword evidence="2" id="KW-0812">Transmembrane</keyword>
<proteinExistence type="predicted"/>
<feature type="region of interest" description="Disordered" evidence="1">
    <location>
        <begin position="1"/>
        <end position="28"/>
    </location>
</feature>
<keyword evidence="2" id="KW-1133">Transmembrane helix</keyword>
<gene>
    <name evidence="4" type="ORF">UFOPK3773_01948</name>
</gene>
<evidence type="ECO:0000256" key="1">
    <source>
        <dbReference type="SAM" id="MobiDB-lite"/>
    </source>
</evidence>
<dbReference type="PRINTS" id="PR00153">
    <property type="entry name" value="CSAPPISMRASE"/>
</dbReference>
<dbReference type="InterPro" id="IPR044666">
    <property type="entry name" value="Cyclophilin_A-like"/>
</dbReference>
<keyword evidence="2" id="KW-0472">Membrane</keyword>
<dbReference type="AlphaFoldDB" id="A0A6J7KX86"/>
<reference evidence="4" key="1">
    <citation type="submission" date="2020-05" db="EMBL/GenBank/DDBJ databases">
        <authorList>
            <person name="Chiriac C."/>
            <person name="Salcher M."/>
            <person name="Ghai R."/>
            <person name="Kavagutti S V."/>
        </authorList>
    </citation>
    <scope>NUCLEOTIDE SEQUENCE</scope>
</reference>
<dbReference type="Gene3D" id="2.40.100.10">
    <property type="entry name" value="Cyclophilin-like"/>
    <property type="match status" value="1"/>
</dbReference>
<sequence>MTSRKRERELARAKYERQQARRAKERERRRRLYTIVAAIAGVAVVVLGAAWLMRPASITDDAAASATPSPSASETSSASPSPSASTSSSVAAVTCTPPPASRPDNLTWPTAPPATLKPTGTYDITLTTNCGPIVIRVDQAKAPVTANSMVFLTDQKYFNDTACHRLTTAGFYVLQCGDPKGDGTGGPGYVVPDENLPISANPDYPAGTVAMANAGPGTAASQFFIVYEDTSLPPSYTIWGTVTSGLDIVKYVGAQGVRGAAGSADGAPKQPISIITGTTTYTPTGS</sequence>
<accession>A0A6J7KX86</accession>
<evidence type="ECO:0000313" key="4">
    <source>
        <dbReference type="EMBL" id="CAB4960327.1"/>
    </source>
</evidence>
<feature type="transmembrane region" description="Helical" evidence="2">
    <location>
        <begin position="32"/>
        <end position="53"/>
    </location>
</feature>
<dbReference type="Pfam" id="PF00160">
    <property type="entry name" value="Pro_isomerase"/>
    <property type="match status" value="1"/>
</dbReference>
<feature type="region of interest" description="Disordered" evidence="1">
    <location>
        <begin position="62"/>
        <end position="114"/>
    </location>
</feature>
<dbReference type="InterPro" id="IPR029000">
    <property type="entry name" value="Cyclophilin-like_dom_sf"/>
</dbReference>
<dbReference type="SUPFAM" id="SSF50891">
    <property type="entry name" value="Cyclophilin-like"/>
    <property type="match status" value="1"/>
</dbReference>
<evidence type="ECO:0000259" key="3">
    <source>
        <dbReference type="PROSITE" id="PS50072"/>
    </source>
</evidence>
<dbReference type="CDD" id="cd00317">
    <property type="entry name" value="cyclophilin"/>
    <property type="match status" value="1"/>
</dbReference>
<feature type="domain" description="PPIase cyclophilin-type" evidence="3">
    <location>
        <begin position="131"/>
        <end position="279"/>
    </location>
</feature>
<feature type="compositionally biased region" description="Low complexity" evidence="1">
    <location>
        <begin position="62"/>
        <end position="94"/>
    </location>
</feature>
<evidence type="ECO:0000256" key="2">
    <source>
        <dbReference type="SAM" id="Phobius"/>
    </source>
</evidence>
<protein>
    <submittedName>
        <fullName evidence="4">Unannotated protein</fullName>
    </submittedName>
</protein>
<name>A0A6J7KX86_9ZZZZ</name>
<dbReference type="GO" id="GO:0003755">
    <property type="term" value="F:peptidyl-prolyl cis-trans isomerase activity"/>
    <property type="evidence" value="ECO:0007669"/>
    <property type="project" value="InterPro"/>
</dbReference>
<organism evidence="4">
    <name type="scientific">freshwater metagenome</name>
    <dbReference type="NCBI Taxonomy" id="449393"/>
    <lineage>
        <taxon>unclassified sequences</taxon>
        <taxon>metagenomes</taxon>
        <taxon>ecological metagenomes</taxon>
    </lineage>
</organism>
<dbReference type="EMBL" id="CAFBNF010000281">
    <property type="protein sequence ID" value="CAB4960327.1"/>
    <property type="molecule type" value="Genomic_DNA"/>
</dbReference>
<dbReference type="PANTHER" id="PTHR45625">
    <property type="entry name" value="PEPTIDYL-PROLYL CIS-TRANS ISOMERASE-RELATED"/>
    <property type="match status" value="1"/>
</dbReference>
<dbReference type="InterPro" id="IPR002130">
    <property type="entry name" value="Cyclophilin-type_PPIase_dom"/>
</dbReference>
<dbReference type="PANTHER" id="PTHR45625:SF3">
    <property type="entry name" value="PEPTIDYL-PROLYL CIS-TRANS ISOMERASE B-RELATED"/>
    <property type="match status" value="1"/>
</dbReference>